<dbReference type="InterPro" id="IPR029063">
    <property type="entry name" value="SAM-dependent_MTases_sf"/>
</dbReference>
<evidence type="ECO:0000313" key="4">
    <source>
        <dbReference type="Proteomes" id="UP000219559"/>
    </source>
</evidence>
<dbReference type="Gene3D" id="1.10.10.1110">
    <property type="entry name" value="Methyltransferase PG1098, N-terminal domain"/>
    <property type="match status" value="1"/>
</dbReference>
<name>A0A2A4G2B6_9FLAO</name>
<dbReference type="GO" id="GO:0032259">
    <property type="term" value="P:methylation"/>
    <property type="evidence" value="ECO:0007669"/>
    <property type="project" value="UniProtKB-KW"/>
</dbReference>
<keyword evidence="3" id="KW-0808">Transferase</keyword>
<protein>
    <submittedName>
        <fullName evidence="3">SAM-dependent methyltransferase</fullName>
    </submittedName>
</protein>
<dbReference type="Gene3D" id="3.40.50.150">
    <property type="entry name" value="Vaccinia Virus protein VP39"/>
    <property type="match status" value="1"/>
</dbReference>
<proteinExistence type="predicted"/>
<dbReference type="Pfam" id="PF22013">
    <property type="entry name" value="PG_1098_Fer"/>
    <property type="match status" value="1"/>
</dbReference>
<dbReference type="Pfam" id="PF18096">
    <property type="entry name" value="Thump_like"/>
    <property type="match status" value="1"/>
</dbReference>
<dbReference type="RefSeq" id="WP_097443660.1">
    <property type="nucleotide sequence ID" value="NZ_NBWU01000008.1"/>
</dbReference>
<dbReference type="EMBL" id="NBWU01000008">
    <property type="protein sequence ID" value="PCE62573.1"/>
    <property type="molecule type" value="Genomic_DNA"/>
</dbReference>
<evidence type="ECO:0000259" key="1">
    <source>
        <dbReference type="Pfam" id="PF18096"/>
    </source>
</evidence>
<feature type="domain" description="PG-1098 ferredoxin-like" evidence="2">
    <location>
        <begin position="280"/>
        <end position="322"/>
    </location>
</feature>
<feature type="domain" description="THUMP-like" evidence="1">
    <location>
        <begin position="323"/>
        <end position="392"/>
    </location>
</feature>
<dbReference type="InterPro" id="IPR041497">
    <property type="entry name" value="Thump-like"/>
</dbReference>
<reference evidence="3 4" key="1">
    <citation type="submission" date="2017-04" db="EMBL/GenBank/DDBJ databases">
        <title>A new member of the family Flavobacteriaceae isolated from ascidians.</title>
        <authorList>
            <person name="Chen L."/>
        </authorList>
    </citation>
    <scope>NUCLEOTIDE SEQUENCE [LARGE SCALE GENOMIC DNA]</scope>
    <source>
        <strain evidence="3 4">HQA918</strain>
    </source>
</reference>
<dbReference type="SUPFAM" id="SSF53335">
    <property type="entry name" value="S-adenosyl-L-methionine-dependent methyltransferases"/>
    <property type="match status" value="1"/>
</dbReference>
<dbReference type="InterPro" id="IPR054168">
    <property type="entry name" value="PG_1098_Fer"/>
</dbReference>
<organism evidence="3 4">
    <name type="scientific">Sediminicola luteus</name>
    <dbReference type="NCBI Taxonomy" id="319238"/>
    <lineage>
        <taxon>Bacteria</taxon>
        <taxon>Pseudomonadati</taxon>
        <taxon>Bacteroidota</taxon>
        <taxon>Flavobacteriia</taxon>
        <taxon>Flavobacteriales</taxon>
        <taxon>Flavobacteriaceae</taxon>
        <taxon>Sediminicola</taxon>
    </lineage>
</organism>
<evidence type="ECO:0000313" key="3">
    <source>
        <dbReference type="EMBL" id="PCE62573.1"/>
    </source>
</evidence>
<evidence type="ECO:0000259" key="2">
    <source>
        <dbReference type="Pfam" id="PF22013"/>
    </source>
</evidence>
<dbReference type="OrthoDB" id="1000417at2"/>
<keyword evidence="4" id="KW-1185">Reference proteome</keyword>
<dbReference type="Proteomes" id="UP000219559">
    <property type="component" value="Unassembled WGS sequence"/>
</dbReference>
<comment type="caution">
    <text evidence="3">The sequence shown here is derived from an EMBL/GenBank/DDBJ whole genome shotgun (WGS) entry which is preliminary data.</text>
</comment>
<keyword evidence="3" id="KW-0489">Methyltransferase</keyword>
<gene>
    <name evidence="3" type="ORF">B7P33_18225</name>
</gene>
<sequence>MNRAILSDAVQAYLKAHATQDPRSFALKASPFPEVTASELAQQLASRQKCKDKLPTWHKTEGLYYPPSLNLEQTSSEVTAQYKSNLVSGKHLVDITGGFGIDAHYFSQQMDQVTHCERDALLSEMAQHNGAILERNNIEFKAQNGLDWLTEQQSTLDWIYVDPSRRSDRKGKVFLLEDCQPDVIENLELFFLKSDHILIKTAPLLDLEQGLKSLAQVSEIHIVAIKNEVKELLWSLEKGYAGNPKIIAVNLLPEKGMQKTQIPWDAEATTQSLYSVPQQYLYEPNASLMKSGAFKWIGGNFELNKLAQHSHLYTSDSLKIFPGRRFEIAGKFEYNKATMKTLGIAKANISTRNFPLDVATLRKKHKIKDGGQHYLFFTQDQTGKKWVLVCQKA</sequence>
<accession>A0A2A4G2B6</accession>
<dbReference type="AlphaFoldDB" id="A0A2A4G2B6"/>
<dbReference type="GO" id="GO:0008168">
    <property type="term" value="F:methyltransferase activity"/>
    <property type="evidence" value="ECO:0007669"/>
    <property type="project" value="UniProtKB-KW"/>
</dbReference>